<dbReference type="SMART" id="SM00220">
    <property type="entry name" value="S_TKc"/>
    <property type="match status" value="1"/>
</dbReference>
<dbReference type="PROSITE" id="PS50005">
    <property type="entry name" value="TPR"/>
    <property type="match status" value="1"/>
</dbReference>
<evidence type="ECO:0000256" key="1">
    <source>
        <dbReference type="ARBA" id="ARBA00012513"/>
    </source>
</evidence>
<feature type="binding site" evidence="8">
    <location>
        <position position="41"/>
    </location>
    <ligand>
        <name>ATP</name>
        <dbReference type="ChEBI" id="CHEBI:30616"/>
    </ligand>
</feature>
<evidence type="ECO:0000313" key="13">
    <source>
        <dbReference type="Proteomes" id="UP000182409"/>
    </source>
</evidence>
<evidence type="ECO:0000256" key="3">
    <source>
        <dbReference type="ARBA" id="ARBA00022679"/>
    </source>
</evidence>
<sequence>MEQNGPLQFGPYVVLEQIGTGGMGAVYRARDRRLERDVAIKVLHRHLEMVGARERFLREARAVSSLNHPNISTIFDIGEQDGDPYLVMELLHGKSLKERLVDGAAVSASELELIAVQAAQALAAAHAKGIVHRDIKPANLFLVNGPHGEKQLKVLDFGLAKMESDRVLYGDKGGLTRTGSTVGTVEYMSPEQARGEDLDARSDLFSLGAVLYELATGDVPFRGATSAVVFAELLGNDPVPPRTHNSHVSPAMDAVIRKLLEKKRENRIQSAKALLEDLKTASEAATAAPVLAARPSASAITAAPPMTVAAPITGASPVTTPPTKAPGPSNNPPKHIVPVPEPTVRGPRIKPSGSRPSELYKRGSGGRPSMVREAPPTRESVATKLHATAPPSTEEEATGASRWWMAALAVLLLAGAGAILYFRPKAVMAPAVVALSGSLQVTQFDNATGELALQEAPAVAMQILLQETPSLHLAGYAPAADTVELDASELARRSGSEAYLTGSISRDGERYRIHAEILKTADGSRLAQEDADAATMTELPGAFSRLAAALRAHLGESPAQAGAIQLASEATASLPALALYSRGASLLRSGQALAAIEQFNKALVEDPGFPTARLGLVEALRQSGAEPERRRAALALAPLAPQVGICEKARIGYETADAANVLDAAQAWAKHCPNQADAEIAVSRQLLAAGRSAAAEAAGNRAVALDPPGRAAITASTEAMIAQGHFESAQKQQARAATASASSPGLILLAAYLRGDVAAESEVATLAEISPSWQDQWNFVTYLSNRGRLAEAARFGAAVASRVEVQPDVASTAILMRTRVAAMQAMAGHCEEGGVLGDGAGDLAQFYAEIASAWCRHAPETTDPGDANLTMIARAAALWSSGNPQEALNILQSTHPGVEAPMAAMLRAESHLALKQQVLAIGDYKAVLSGRGAAVLTGTIVYPAAQAGLATAYHTMGDELNATRVADDLKMLWTDASPGEPLLKRAQKR</sequence>
<dbReference type="GO" id="GO:0004674">
    <property type="term" value="F:protein serine/threonine kinase activity"/>
    <property type="evidence" value="ECO:0007669"/>
    <property type="project" value="UniProtKB-KW"/>
</dbReference>
<dbReference type="EMBL" id="FNSD01000001">
    <property type="protein sequence ID" value="SEB37492.1"/>
    <property type="molecule type" value="Genomic_DNA"/>
</dbReference>
<dbReference type="FunFam" id="1.10.510.10:FF:000021">
    <property type="entry name" value="Serine/threonine protein kinase"/>
    <property type="match status" value="1"/>
</dbReference>
<evidence type="ECO:0000256" key="9">
    <source>
        <dbReference type="SAM" id="Coils"/>
    </source>
</evidence>
<feature type="region of interest" description="Disordered" evidence="10">
    <location>
        <begin position="315"/>
        <end position="397"/>
    </location>
</feature>
<dbReference type="InterPro" id="IPR000719">
    <property type="entry name" value="Prot_kinase_dom"/>
</dbReference>
<evidence type="ECO:0000256" key="10">
    <source>
        <dbReference type="SAM" id="MobiDB-lite"/>
    </source>
</evidence>
<accession>A0A1H4IW89</accession>
<keyword evidence="9" id="KW-0175">Coiled coil</keyword>
<dbReference type="InterPro" id="IPR011009">
    <property type="entry name" value="Kinase-like_dom_sf"/>
</dbReference>
<dbReference type="SUPFAM" id="SSF56112">
    <property type="entry name" value="Protein kinase-like (PK-like)"/>
    <property type="match status" value="1"/>
</dbReference>
<dbReference type="InterPro" id="IPR008271">
    <property type="entry name" value="Ser/Thr_kinase_AS"/>
</dbReference>
<dbReference type="InterPro" id="IPR019734">
    <property type="entry name" value="TPR_rpt"/>
</dbReference>
<dbReference type="SUPFAM" id="SSF48452">
    <property type="entry name" value="TPR-like"/>
    <property type="match status" value="1"/>
</dbReference>
<dbReference type="GO" id="GO:0005524">
    <property type="term" value="F:ATP binding"/>
    <property type="evidence" value="ECO:0007669"/>
    <property type="project" value="UniProtKB-UniRule"/>
</dbReference>
<feature type="domain" description="Protein kinase" evidence="11">
    <location>
        <begin position="12"/>
        <end position="291"/>
    </location>
</feature>
<evidence type="ECO:0000256" key="2">
    <source>
        <dbReference type="ARBA" id="ARBA00022527"/>
    </source>
</evidence>
<proteinExistence type="predicted"/>
<keyword evidence="3" id="KW-0808">Transferase</keyword>
<dbReference type="PROSITE" id="PS50011">
    <property type="entry name" value="PROTEIN_KINASE_DOM"/>
    <property type="match status" value="1"/>
</dbReference>
<dbReference type="AlphaFoldDB" id="A0A1H4IW89"/>
<dbReference type="PANTHER" id="PTHR43289">
    <property type="entry name" value="MITOGEN-ACTIVATED PROTEIN KINASE KINASE KINASE 20-RELATED"/>
    <property type="match status" value="1"/>
</dbReference>
<dbReference type="PROSITE" id="PS00108">
    <property type="entry name" value="PROTEIN_KINASE_ST"/>
    <property type="match status" value="1"/>
</dbReference>
<evidence type="ECO:0000256" key="8">
    <source>
        <dbReference type="PROSITE-ProRule" id="PRU10141"/>
    </source>
</evidence>
<dbReference type="InterPro" id="IPR011990">
    <property type="entry name" value="TPR-like_helical_dom_sf"/>
</dbReference>
<keyword evidence="6 8" id="KW-0067">ATP-binding</keyword>
<protein>
    <recommendedName>
        <fullName evidence="1">non-specific serine/threonine protein kinase</fullName>
        <ecNumber evidence="1">2.7.11.1</ecNumber>
    </recommendedName>
</protein>
<dbReference type="PANTHER" id="PTHR43289:SF6">
    <property type="entry name" value="SERINE_THREONINE-PROTEIN KINASE NEKL-3"/>
    <property type="match status" value="1"/>
</dbReference>
<dbReference type="PROSITE" id="PS00107">
    <property type="entry name" value="PROTEIN_KINASE_ATP"/>
    <property type="match status" value="1"/>
</dbReference>
<reference evidence="12 13" key="1">
    <citation type="submission" date="2016-10" db="EMBL/GenBank/DDBJ databases">
        <authorList>
            <person name="de Groot N.N."/>
        </authorList>
    </citation>
    <scope>NUCLEOTIDE SEQUENCE [LARGE SCALE GENOMIC DNA]</scope>
    <source>
        <strain evidence="12 13">AB35.6</strain>
    </source>
</reference>
<keyword evidence="7" id="KW-0802">TPR repeat</keyword>
<gene>
    <name evidence="12" type="ORF">SAMN05443244_0073</name>
</gene>
<evidence type="ECO:0000256" key="4">
    <source>
        <dbReference type="ARBA" id="ARBA00022741"/>
    </source>
</evidence>
<dbReference type="Proteomes" id="UP000182409">
    <property type="component" value="Unassembled WGS sequence"/>
</dbReference>
<dbReference type="Pfam" id="PF00069">
    <property type="entry name" value="Pkinase"/>
    <property type="match status" value="1"/>
</dbReference>
<dbReference type="InterPro" id="IPR017441">
    <property type="entry name" value="Protein_kinase_ATP_BS"/>
</dbReference>
<dbReference type="RefSeq" id="WP_074651827.1">
    <property type="nucleotide sequence ID" value="NZ_FNSD01000001.1"/>
</dbReference>
<evidence type="ECO:0000256" key="6">
    <source>
        <dbReference type="ARBA" id="ARBA00022840"/>
    </source>
</evidence>
<feature type="repeat" description="TPR" evidence="7">
    <location>
        <begin position="576"/>
        <end position="609"/>
    </location>
</feature>
<feature type="compositionally biased region" description="Pro residues" evidence="10">
    <location>
        <begin position="319"/>
        <end position="331"/>
    </location>
</feature>
<keyword evidence="2 12" id="KW-0723">Serine/threonine-protein kinase</keyword>
<dbReference type="CDD" id="cd14014">
    <property type="entry name" value="STKc_PknB_like"/>
    <property type="match status" value="1"/>
</dbReference>
<organism evidence="12 13">
    <name type="scientific">Terriglobus roseus</name>
    <dbReference type="NCBI Taxonomy" id="392734"/>
    <lineage>
        <taxon>Bacteria</taxon>
        <taxon>Pseudomonadati</taxon>
        <taxon>Acidobacteriota</taxon>
        <taxon>Terriglobia</taxon>
        <taxon>Terriglobales</taxon>
        <taxon>Acidobacteriaceae</taxon>
        <taxon>Terriglobus</taxon>
    </lineage>
</organism>
<dbReference type="Gene3D" id="3.30.200.20">
    <property type="entry name" value="Phosphorylase Kinase, domain 1"/>
    <property type="match status" value="1"/>
</dbReference>
<dbReference type="Gene3D" id="1.10.510.10">
    <property type="entry name" value="Transferase(Phosphotransferase) domain 1"/>
    <property type="match status" value="1"/>
</dbReference>
<evidence type="ECO:0000259" key="11">
    <source>
        <dbReference type="PROSITE" id="PS50011"/>
    </source>
</evidence>
<dbReference type="EC" id="2.7.11.1" evidence="1"/>
<evidence type="ECO:0000313" key="12">
    <source>
        <dbReference type="EMBL" id="SEB37492.1"/>
    </source>
</evidence>
<evidence type="ECO:0000256" key="7">
    <source>
        <dbReference type="PROSITE-ProRule" id="PRU00339"/>
    </source>
</evidence>
<keyword evidence="4 8" id="KW-0547">Nucleotide-binding</keyword>
<feature type="coiled-coil region" evidence="9">
    <location>
        <begin position="261"/>
        <end position="288"/>
    </location>
</feature>
<name>A0A1H4IW89_9BACT</name>
<evidence type="ECO:0000256" key="5">
    <source>
        <dbReference type="ARBA" id="ARBA00022777"/>
    </source>
</evidence>
<keyword evidence="5 12" id="KW-0418">Kinase</keyword>
<dbReference type="Gene3D" id="1.25.40.10">
    <property type="entry name" value="Tetratricopeptide repeat domain"/>
    <property type="match status" value="1"/>
</dbReference>